<organism evidence="2 3">
    <name type="scientific">Ensete ventricosum</name>
    <name type="common">Abyssinian banana</name>
    <name type="synonym">Musa ensete</name>
    <dbReference type="NCBI Taxonomy" id="4639"/>
    <lineage>
        <taxon>Eukaryota</taxon>
        <taxon>Viridiplantae</taxon>
        <taxon>Streptophyta</taxon>
        <taxon>Embryophyta</taxon>
        <taxon>Tracheophyta</taxon>
        <taxon>Spermatophyta</taxon>
        <taxon>Magnoliopsida</taxon>
        <taxon>Liliopsida</taxon>
        <taxon>Zingiberales</taxon>
        <taxon>Musaceae</taxon>
        <taxon>Ensete</taxon>
    </lineage>
</organism>
<feature type="region of interest" description="Disordered" evidence="1">
    <location>
        <begin position="1"/>
        <end position="78"/>
    </location>
</feature>
<dbReference type="AlphaFoldDB" id="A0A426XA94"/>
<sequence>MKRPRGPRSVALTRRRAATTSPVGGTVWCPPGSKTNAKTMSLRLQDKPRRNREFNEPPPHCAESTHSPSPRFDNEEAKPLCASRSSYSSSAFPSPLCPPPRSGLARRLYPKSVGHSAGIDGGELALFLEMRKLEKQRNNLLLHNAGELDPPLGNLDRARRYALLTPPGTPLFPSLETESKRPPIGSTVTPKARPTVLKSRVS</sequence>
<comment type="caution">
    <text evidence="2">The sequence shown here is derived from an EMBL/GenBank/DDBJ whole genome shotgun (WGS) entry which is preliminary data.</text>
</comment>
<gene>
    <name evidence="2" type="ORF">B296_00033907</name>
</gene>
<dbReference type="PANTHER" id="PTHR31949:SF20">
    <property type="entry name" value="OS01G0141900 PROTEIN"/>
    <property type="match status" value="1"/>
</dbReference>
<evidence type="ECO:0000313" key="3">
    <source>
        <dbReference type="Proteomes" id="UP000287651"/>
    </source>
</evidence>
<protein>
    <submittedName>
        <fullName evidence="2">Uncharacterized protein</fullName>
    </submittedName>
</protein>
<evidence type="ECO:0000313" key="2">
    <source>
        <dbReference type="EMBL" id="RRT36411.1"/>
    </source>
</evidence>
<reference evidence="2 3" key="1">
    <citation type="journal article" date="2014" name="Agronomy (Basel)">
        <title>A Draft Genome Sequence for Ensete ventricosum, the Drought-Tolerant Tree Against Hunger.</title>
        <authorList>
            <person name="Harrison J."/>
            <person name="Moore K.A."/>
            <person name="Paszkiewicz K."/>
            <person name="Jones T."/>
            <person name="Grant M."/>
            <person name="Ambacheew D."/>
            <person name="Muzemil S."/>
            <person name="Studholme D.J."/>
        </authorList>
    </citation>
    <scope>NUCLEOTIDE SEQUENCE [LARGE SCALE GENOMIC DNA]</scope>
</reference>
<dbReference type="Proteomes" id="UP000287651">
    <property type="component" value="Unassembled WGS sequence"/>
</dbReference>
<name>A0A426XA94_ENSVE</name>
<dbReference type="GO" id="GO:0043622">
    <property type="term" value="P:cortical microtubule organization"/>
    <property type="evidence" value="ECO:0007669"/>
    <property type="project" value="TreeGrafter"/>
</dbReference>
<evidence type="ECO:0000256" key="1">
    <source>
        <dbReference type="SAM" id="MobiDB-lite"/>
    </source>
</evidence>
<feature type="region of interest" description="Disordered" evidence="1">
    <location>
        <begin position="166"/>
        <end position="202"/>
    </location>
</feature>
<dbReference type="GO" id="GO:0055028">
    <property type="term" value="C:cortical microtubule"/>
    <property type="evidence" value="ECO:0007669"/>
    <property type="project" value="TreeGrafter"/>
</dbReference>
<dbReference type="EMBL" id="AMZH03023644">
    <property type="protein sequence ID" value="RRT36411.1"/>
    <property type="molecule type" value="Genomic_DNA"/>
</dbReference>
<accession>A0A426XA94</accession>
<dbReference type="PANTHER" id="PTHR31949">
    <property type="entry name" value="GASTRIC MUCIN-LIKE PROTEIN"/>
    <property type="match status" value="1"/>
</dbReference>
<proteinExistence type="predicted"/>
<feature type="compositionally biased region" description="Basic and acidic residues" evidence="1">
    <location>
        <begin position="44"/>
        <end position="55"/>
    </location>
</feature>